<dbReference type="GO" id="GO:0010468">
    <property type="term" value="P:regulation of gene expression"/>
    <property type="evidence" value="ECO:0007669"/>
    <property type="project" value="TreeGrafter"/>
</dbReference>
<keyword evidence="10" id="KW-0540">Nuclease</keyword>
<dbReference type="GO" id="GO:0006397">
    <property type="term" value="P:mRNA processing"/>
    <property type="evidence" value="ECO:0007669"/>
    <property type="project" value="UniProtKB-KW"/>
</dbReference>
<dbReference type="InterPro" id="IPR000999">
    <property type="entry name" value="RNase_III_dom"/>
</dbReference>
<dbReference type="InterPro" id="IPR036389">
    <property type="entry name" value="RNase_III_sf"/>
</dbReference>
<evidence type="ECO:0000259" key="18">
    <source>
        <dbReference type="PROSITE" id="PS50142"/>
    </source>
</evidence>
<dbReference type="PANTHER" id="PTHR11207">
    <property type="entry name" value="RIBONUCLEASE III"/>
    <property type="match status" value="1"/>
</dbReference>
<dbReference type="EC" id="3.1.26.3" evidence="5"/>
<dbReference type="InterPro" id="IPR011907">
    <property type="entry name" value="RNase_III"/>
</dbReference>
<keyword evidence="13" id="KW-0378">Hydrolase</keyword>
<keyword evidence="15" id="KW-0694">RNA-binding</keyword>
<evidence type="ECO:0000256" key="6">
    <source>
        <dbReference type="ARBA" id="ARBA00022490"/>
    </source>
</evidence>
<dbReference type="FunFam" id="1.10.1520.10:FF:000001">
    <property type="entry name" value="Ribonuclease 3"/>
    <property type="match status" value="1"/>
</dbReference>
<dbReference type="GO" id="GO:0006364">
    <property type="term" value="P:rRNA processing"/>
    <property type="evidence" value="ECO:0007669"/>
    <property type="project" value="UniProtKB-KW"/>
</dbReference>
<keyword evidence="12" id="KW-0255">Endonuclease</keyword>
<dbReference type="PANTHER" id="PTHR11207:SF0">
    <property type="entry name" value="RIBONUCLEASE 3"/>
    <property type="match status" value="1"/>
</dbReference>
<dbReference type="Pfam" id="PF00035">
    <property type="entry name" value="dsrm"/>
    <property type="match status" value="1"/>
</dbReference>
<comment type="similarity">
    <text evidence="3">Belongs to the ribonuclease III family.</text>
</comment>
<feature type="compositionally biased region" description="Basic and acidic residues" evidence="16">
    <location>
        <begin position="235"/>
        <end position="248"/>
    </location>
</feature>
<comment type="subcellular location">
    <subcellularLocation>
        <location evidence="2">Cytoplasm</location>
    </subcellularLocation>
</comment>
<evidence type="ECO:0000256" key="12">
    <source>
        <dbReference type="ARBA" id="ARBA00022759"/>
    </source>
</evidence>
<dbReference type="InterPro" id="IPR014720">
    <property type="entry name" value="dsRBD_dom"/>
</dbReference>
<evidence type="ECO:0000256" key="8">
    <source>
        <dbReference type="ARBA" id="ARBA00022664"/>
    </source>
</evidence>
<dbReference type="GO" id="GO:0005737">
    <property type="term" value="C:cytoplasm"/>
    <property type="evidence" value="ECO:0007669"/>
    <property type="project" value="UniProtKB-SubCell"/>
</dbReference>
<evidence type="ECO:0000256" key="3">
    <source>
        <dbReference type="ARBA" id="ARBA00010183"/>
    </source>
</evidence>
<evidence type="ECO:0000256" key="9">
    <source>
        <dbReference type="ARBA" id="ARBA00022694"/>
    </source>
</evidence>
<evidence type="ECO:0000256" key="16">
    <source>
        <dbReference type="SAM" id="MobiDB-lite"/>
    </source>
</evidence>
<accession>A0A6J6VRN2</accession>
<evidence type="ECO:0000256" key="7">
    <source>
        <dbReference type="ARBA" id="ARBA00022552"/>
    </source>
</evidence>
<proteinExistence type="inferred from homology"/>
<feature type="domain" description="DRBM" evidence="17">
    <location>
        <begin position="159"/>
        <end position="227"/>
    </location>
</feature>
<dbReference type="CDD" id="cd10845">
    <property type="entry name" value="DSRM_RNAse_III_family"/>
    <property type="match status" value="1"/>
</dbReference>
<dbReference type="GO" id="GO:0042802">
    <property type="term" value="F:identical protein binding"/>
    <property type="evidence" value="ECO:0007669"/>
    <property type="project" value="UniProtKB-ARBA"/>
</dbReference>
<dbReference type="CDD" id="cd00593">
    <property type="entry name" value="RIBOc"/>
    <property type="match status" value="1"/>
</dbReference>
<evidence type="ECO:0000256" key="4">
    <source>
        <dbReference type="ARBA" id="ARBA00011738"/>
    </source>
</evidence>
<keyword evidence="14" id="KW-0460">Magnesium</keyword>
<reference evidence="19" key="1">
    <citation type="submission" date="2020-05" db="EMBL/GenBank/DDBJ databases">
        <authorList>
            <person name="Chiriac C."/>
            <person name="Salcher M."/>
            <person name="Ghai R."/>
            <person name="Kavagutti S V."/>
        </authorList>
    </citation>
    <scope>NUCLEOTIDE SEQUENCE</scope>
</reference>
<evidence type="ECO:0000256" key="11">
    <source>
        <dbReference type="ARBA" id="ARBA00022723"/>
    </source>
</evidence>
<dbReference type="Gene3D" id="1.10.1520.10">
    <property type="entry name" value="Ribonuclease III domain"/>
    <property type="match status" value="1"/>
</dbReference>
<evidence type="ECO:0000256" key="13">
    <source>
        <dbReference type="ARBA" id="ARBA00022801"/>
    </source>
</evidence>
<keyword evidence="7" id="KW-0698">rRNA processing</keyword>
<comment type="subunit">
    <text evidence="4">Homodimer.</text>
</comment>
<dbReference type="SMART" id="SM00358">
    <property type="entry name" value="DSRM"/>
    <property type="match status" value="1"/>
</dbReference>
<keyword evidence="6" id="KW-0963">Cytoplasm</keyword>
<evidence type="ECO:0000256" key="10">
    <source>
        <dbReference type="ARBA" id="ARBA00022722"/>
    </source>
</evidence>
<dbReference type="GO" id="GO:0008033">
    <property type="term" value="P:tRNA processing"/>
    <property type="evidence" value="ECO:0007669"/>
    <property type="project" value="UniProtKB-KW"/>
</dbReference>
<dbReference type="HAMAP" id="MF_00104">
    <property type="entry name" value="RNase_III"/>
    <property type="match status" value="1"/>
</dbReference>
<keyword evidence="8" id="KW-0507">mRNA processing</keyword>
<evidence type="ECO:0000313" key="19">
    <source>
        <dbReference type="EMBL" id="CAB4775152.1"/>
    </source>
</evidence>
<evidence type="ECO:0000256" key="1">
    <source>
        <dbReference type="ARBA" id="ARBA00000109"/>
    </source>
</evidence>
<dbReference type="EMBL" id="CAEZYR010000220">
    <property type="protein sequence ID" value="CAB4775152.1"/>
    <property type="molecule type" value="Genomic_DNA"/>
</dbReference>
<gene>
    <name evidence="19" type="ORF">UFOPK2754_03321</name>
</gene>
<dbReference type="Pfam" id="PF14622">
    <property type="entry name" value="Ribonucleas_3_3"/>
    <property type="match status" value="1"/>
</dbReference>
<evidence type="ECO:0000256" key="14">
    <source>
        <dbReference type="ARBA" id="ARBA00022842"/>
    </source>
</evidence>
<dbReference type="NCBIfam" id="TIGR02191">
    <property type="entry name" value="RNaseIII"/>
    <property type="match status" value="1"/>
</dbReference>
<feature type="region of interest" description="Disordered" evidence="16">
    <location>
        <begin position="202"/>
        <end position="254"/>
    </location>
</feature>
<dbReference type="Gene3D" id="3.30.160.20">
    <property type="match status" value="1"/>
</dbReference>
<dbReference type="SUPFAM" id="SSF69065">
    <property type="entry name" value="RNase III domain-like"/>
    <property type="match status" value="1"/>
</dbReference>
<dbReference type="PROSITE" id="PS50137">
    <property type="entry name" value="DS_RBD"/>
    <property type="match status" value="1"/>
</dbReference>
<keyword evidence="11" id="KW-0479">Metal-binding</keyword>
<dbReference type="GO" id="GO:0003725">
    <property type="term" value="F:double-stranded RNA binding"/>
    <property type="evidence" value="ECO:0007669"/>
    <property type="project" value="TreeGrafter"/>
</dbReference>
<keyword evidence="9" id="KW-0819">tRNA processing</keyword>
<evidence type="ECO:0000256" key="15">
    <source>
        <dbReference type="ARBA" id="ARBA00022884"/>
    </source>
</evidence>
<name>A0A6J6VRN2_9ZZZZ</name>
<dbReference type="SMART" id="SM00535">
    <property type="entry name" value="RIBOc"/>
    <property type="match status" value="1"/>
</dbReference>
<evidence type="ECO:0000259" key="17">
    <source>
        <dbReference type="PROSITE" id="PS50137"/>
    </source>
</evidence>
<organism evidence="19">
    <name type="scientific">freshwater metagenome</name>
    <dbReference type="NCBI Taxonomy" id="449393"/>
    <lineage>
        <taxon>unclassified sequences</taxon>
        <taxon>metagenomes</taxon>
        <taxon>ecological metagenomes</taxon>
    </lineage>
</organism>
<dbReference type="AlphaFoldDB" id="A0A6J6VRN2"/>
<dbReference type="GO" id="GO:0046872">
    <property type="term" value="F:metal ion binding"/>
    <property type="evidence" value="ECO:0007669"/>
    <property type="project" value="UniProtKB-KW"/>
</dbReference>
<evidence type="ECO:0000256" key="5">
    <source>
        <dbReference type="ARBA" id="ARBA00012177"/>
    </source>
</evidence>
<dbReference type="PROSITE" id="PS50142">
    <property type="entry name" value="RNASE_3_2"/>
    <property type="match status" value="1"/>
</dbReference>
<comment type="catalytic activity">
    <reaction evidence="1">
        <text>Endonucleolytic cleavage to 5'-phosphomonoester.</text>
        <dbReference type="EC" id="3.1.26.3"/>
    </reaction>
</comment>
<sequence length="254" mass="26949">MTGPTEPLAARLGYSFTDPALLTLALTHRSWCAEHAGDESNERLEFLGDSVLGLAVTDHVIRGLPEAPEGHLAKVRAAVVSEPTLALVAQDLGLGADLRLGRGELLSGGRLKQSILADAVEAVFGAVYLDAGWETARALIICFLREHIDEAAAGPGGHDYKTRLQELAAHRFDGAPTYVLTESGPDHDKRFAAVVHLGGAAVGQGEGTSKKQAEQDAARRAWAELAPPPTTPEDTVPRHHVDDVRHEQAGCTNA</sequence>
<dbReference type="PROSITE" id="PS00517">
    <property type="entry name" value="RNASE_3_1"/>
    <property type="match status" value="1"/>
</dbReference>
<dbReference type="GO" id="GO:0004525">
    <property type="term" value="F:ribonuclease III activity"/>
    <property type="evidence" value="ECO:0007669"/>
    <property type="project" value="UniProtKB-EC"/>
</dbReference>
<feature type="compositionally biased region" description="Basic and acidic residues" evidence="16">
    <location>
        <begin position="208"/>
        <end position="222"/>
    </location>
</feature>
<evidence type="ECO:0000256" key="2">
    <source>
        <dbReference type="ARBA" id="ARBA00004496"/>
    </source>
</evidence>
<feature type="domain" description="RNase III" evidence="18">
    <location>
        <begin position="5"/>
        <end position="132"/>
    </location>
</feature>
<dbReference type="SUPFAM" id="SSF54768">
    <property type="entry name" value="dsRNA-binding domain-like"/>
    <property type="match status" value="1"/>
</dbReference>
<protein>
    <recommendedName>
        <fullName evidence="5">ribonuclease III</fullName>
        <ecNumber evidence="5">3.1.26.3</ecNumber>
    </recommendedName>
</protein>
<dbReference type="FunFam" id="3.30.160.20:FF:000003">
    <property type="entry name" value="Ribonuclease 3"/>
    <property type="match status" value="1"/>
</dbReference>